<evidence type="ECO:0000313" key="2">
    <source>
        <dbReference type="EMBL" id="STZ63495.1"/>
    </source>
</evidence>
<dbReference type="GO" id="GO:0015969">
    <property type="term" value="P:guanosine tetraphosphate metabolic process"/>
    <property type="evidence" value="ECO:0007669"/>
    <property type="project" value="InterPro"/>
</dbReference>
<dbReference type="Proteomes" id="UP000254437">
    <property type="component" value="Unassembled WGS sequence"/>
</dbReference>
<organism evidence="2 3">
    <name type="scientific">Moraxella lacunata</name>
    <dbReference type="NCBI Taxonomy" id="477"/>
    <lineage>
        <taxon>Bacteria</taxon>
        <taxon>Pseudomonadati</taxon>
        <taxon>Pseudomonadota</taxon>
        <taxon>Gammaproteobacteria</taxon>
        <taxon>Moraxellales</taxon>
        <taxon>Moraxellaceae</taxon>
        <taxon>Moraxella</taxon>
    </lineage>
</organism>
<dbReference type="Gene3D" id="3.30.460.10">
    <property type="entry name" value="Beta Polymerase, domain 2"/>
    <property type="match status" value="1"/>
</dbReference>
<feature type="domain" description="RelA/SpoT" evidence="1">
    <location>
        <begin position="79"/>
        <end position="190"/>
    </location>
</feature>
<dbReference type="RefSeq" id="WP_115007776.1">
    <property type="nucleotide sequence ID" value="NZ_UGQU01000003.1"/>
</dbReference>
<protein>
    <submittedName>
        <fullName evidence="2">Region found in RelA / SpoT proteins</fullName>
    </submittedName>
</protein>
<accession>A0A378TRL9</accession>
<dbReference type="SMART" id="SM00954">
    <property type="entry name" value="RelA_SpoT"/>
    <property type="match status" value="1"/>
</dbReference>
<gene>
    <name evidence="2" type="ORF">NCTC10359_01926</name>
</gene>
<proteinExistence type="predicted"/>
<evidence type="ECO:0000313" key="3">
    <source>
        <dbReference type="Proteomes" id="UP000254437"/>
    </source>
</evidence>
<dbReference type="SUPFAM" id="SSF81301">
    <property type="entry name" value="Nucleotidyltransferase"/>
    <property type="match status" value="1"/>
</dbReference>
<sequence length="192" mass="23109">MSLQADNIEKTERLIREINLIHAKYSADYFETGKVEKINLSRSLKNIPTEHIFSYRLNLHEAINDYLLFSDTKDINFYYRVKTSESIQDKIERYLNRQNQYPTNNILNDIFGARIVLPSDDIAIILEKLDDYKDKYSLKNWYLRDIDGYVGIHIYFKNSSNFYYPWELQIWDENDALTNIQNHILYKRNFVK</sequence>
<evidence type="ECO:0000259" key="1">
    <source>
        <dbReference type="SMART" id="SM00954"/>
    </source>
</evidence>
<reference evidence="2 3" key="1">
    <citation type="submission" date="2018-06" db="EMBL/GenBank/DDBJ databases">
        <authorList>
            <consortium name="Pathogen Informatics"/>
            <person name="Doyle S."/>
        </authorList>
    </citation>
    <scope>NUCLEOTIDE SEQUENCE [LARGE SCALE GENOMIC DNA]</scope>
    <source>
        <strain evidence="2 3">NCTC10359</strain>
    </source>
</reference>
<dbReference type="EMBL" id="UGQU01000003">
    <property type="protein sequence ID" value="STZ63495.1"/>
    <property type="molecule type" value="Genomic_DNA"/>
</dbReference>
<dbReference type="InterPro" id="IPR043519">
    <property type="entry name" value="NT_sf"/>
</dbReference>
<name>A0A378TRL9_MORLA</name>
<dbReference type="InterPro" id="IPR007685">
    <property type="entry name" value="RelA_SpoT"/>
</dbReference>
<dbReference type="AlphaFoldDB" id="A0A378TRL9"/>